<dbReference type="GO" id="GO:0005634">
    <property type="term" value="C:nucleus"/>
    <property type="evidence" value="ECO:0007669"/>
    <property type="project" value="UniProtKB-SubCell"/>
</dbReference>
<organism evidence="5 6">
    <name type="scientific">Erythroxylum novogranatense</name>
    <dbReference type="NCBI Taxonomy" id="1862640"/>
    <lineage>
        <taxon>Eukaryota</taxon>
        <taxon>Viridiplantae</taxon>
        <taxon>Streptophyta</taxon>
        <taxon>Embryophyta</taxon>
        <taxon>Tracheophyta</taxon>
        <taxon>Spermatophyta</taxon>
        <taxon>Magnoliopsida</taxon>
        <taxon>eudicotyledons</taxon>
        <taxon>Gunneridae</taxon>
        <taxon>Pentapetalae</taxon>
        <taxon>rosids</taxon>
        <taxon>fabids</taxon>
        <taxon>Malpighiales</taxon>
        <taxon>Erythroxylaceae</taxon>
        <taxon>Erythroxylum</taxon>
    </lineage>
</organism>
<keyword evidence="6" id="KW-1185">Reference proteome</keyword>
<dbReference type="Gene3D" id="1.25.10.10">
    <property type="entry name" value="Leucine-rich Repeat Variant"/>
    <property type="match status" value="1"/>
</dbReference>
<evidence type="ECO:0000256" key="4">
    <source>
        <dbReference type="SAM" id="MobiDB-lite"/>
    </source>
</evidence>
<dbReference type="Proteomes" id="UP001159364">
    <property type="component" value="Linkage Group LG11"/>
</dbReference>
<evidence type="ECO:0008006" key="7">
    <source>
        <dbReference type="Google" id="ProtNLM"/>
    </source>
</evidence>
<evidence type="ECO:0000256" key="1">
    <source>
        <dbReference type="ARBA" id="ARBA00004123"/>
    </source>
</evidence>
<dbReference type="SUPFAM" id="SSF48371">
    <property type="entry name" value="ARM repeat"/>
    <property type="match status" value="1"/>
</dbReference>
<comment type="subcellular location">
    <subcellularLocation>
        <location evidence="1">Nucleus</location>
    </subcellularLocation>
</comment>
<proteinExistence type="inferred from homology"/>
<keyword evidence="2" id="KW-0539">Nucleus</keyword>
<evidence type="ECO:0000256" key="3">
    <source>
        <dbReference type="ARBA" id="ARBA00038401"/>
    </source>
</evidence>
<dbReference type="InterPro" id="IPR011989">
    <property type="entry name" value="ARM-like"/>
</dbReference>
<name>A0AAV8SD75_9ROSI</name>
<dbReference type="AlphaFoldDB" id="A0AAV8SD75"/>
<feature type="region of interest" description="Disordered" evidence="4">
    <location>
        <begin position="1"/>
        <end position="39"/>
    </location>
</feature>
<feature type="region of interest" description="Disordered" evidence="4">
    <location>
        <begin position="60"/>
        <end position="102"/>
    </location>
</feature>
<protein>
    <recommendedName>
        <fullName evidence="7">ARM repeat superfamily protein</fullName>
    </recommendedName>
</protein>
<dbReference type="PANTHER" id="PTHR23424">
    <property type="entry name" value="SERUM AMYLOID A"/>
    <property type="match status" value="1"/>
</dbReference>
<dbReference type="EMBL" id="JAIWQS010000011">
    <property type="protein sequence ID" value="KAJ8749999.1"/>
    <property type="molecule type" value="Genomic_DNA"/>
</dbReference>
<evidence type="ECO:0000313" key="6">
    <source>
        <dbReference type="Proteomes" id="UP001159364"/>
    </source>
</evidence>
<feature type="compositionally biased region" description="Polar residues" evidence="4">
    <location>
        <begin position="88"/>
        <end position="101"/>
    </location>
</feature>
<dbReference type="InterPro" id="IPR052464">
    <property type="entry name" value="Synovial_Prolif_Regulator"/>
</dbReference>
<comment type="similarity">
    <text evidence="3">Belongs to the SAAL1 family.</text>
</comment>
<gene>
    <name evidence="5" type="ORF">K2173_013914</name>
</gene>
<evidence type="ECO:0000313" key="5">
    <source>
        <dbReference type="EMBL" id="KAJ8749999.1"/>
    </source>
</evidence>
<accession>A0AAV8SD75</accession>
<dbReference type="PANTHER" id="PTHR23424:SF23">
    <property type="entry name" value="PROTEIN SAAL1"/>
    <property type="match status" value="1"/>
</dbReference>
<evidence type="ECO:0000256" key="2">
    <source>
        <dbReference type="ARBA" id="ARBA00023242"/>
    </source>
</evidence>
<dbReference type="InterPro" id="IPR016024">
    <property type="entry name" value="ARM-type_fold"/>
</dbReference>
<comment type="caution">
    <text evidence="5">The sequence shown here is derived from an EMBL/GenBank/DDBJ whole genome shotgun (WGS) entry which is preliminary data.</text>
</comment>
<sequence>MALDVKPNPGGEGEGEGEGGAIDAPAHHPSPPPDELFDVSTTVDPSYVISLIRKLIPIDTGSKSNHDKMSNSSRMEASELPPSGEESGPNNMDINQSSCQSEDGDLLGEYDIWEEHGCVLWDLASSPTHALLMVQNLVLEVLLANLKVSQSARVTEICLGIIANLGCHDVPMKRIVSTEGMIELIVDQLFLDDTQCLCEVCRLLSLGLQGSESNTWAKALLSEHILGRLMWIAENTLNAQLSEKILGLLLAILESQAEVSCHLLSTLMGLGLPSLLMNLLAFEMKNLTGERVSQRYSVFDVILRAIEALSTLEGHSQEICSNRELFNIVCELVKLPDKVEVASSCVTAAVLLANVLSDVPDLTYDISQDLPFLEGLLDILSFASDDLEARSALWSIMARLFVRIKENEMNLSTLHQFVLVLLAKSDLIEEDLLDRQLDNLSGESNNSSSSTSKLNARDIAIQRIINILNQWTTSKDSLEQGRERIAEEFHVDDVNVRRLLDCCCKHIRSTVADI</sequence>
<reference evidence="5 6" key="1">
    <citation type="submission" date="2021-09" db="EMBL/GenBank/DDBJ databases">
        <title>Genomic insights and catalytic innovation underlie evolution of tropane alkaloids biosynthesis.</title>
        <authorList>
            <person name="Wang Y.-J."/>
            <person name="Tian T."/>
            <person name="Huang J.-P."/>
            <person name="Huang S.-X."/>
        </authorList>
    </citation>
    <scope>NUCLEOTIDE SEQUENCE [LARGE SCALE GENOMIC DNA]</scope>
    <source>
        <strain evidence="5">KIB-2018</strain>
        <tissue evidence="5">Leaf</tissue>
    </source>
</reference>